<dbReference type="PANTHER" id="PTHR32309">
    <property type="entry name" value="TYROSINE-PROTEIN KINASE"/>
    <property type="match status" value="1"/>
</dbReference>
<dbReference type="KEGG" id="gai:IMCC3135_24545"/>
<dbReference type="EC" id="2.7.10.2" evidence="4"/>
<sequence length="290" mass="32005">MTDRAKIANVRSMLDQQQGKSERRDRKSGRSMVPLSRSAGGSSNQLRAANDSVGLADRARADLANMEEAKLFSDRQLDLLGIIHPRSKNRDMVDAMRQLRTKLYSLKPEANFSVLVTSVLPEGGGSFVSLNLAATIAFDTAKTSMLVEANLQTPILHKLMKLIGREDAHGLLDYLERPELGIEHIVNPSGIPRMRVVPIGNHNEISAEHFTSARYKQLMLDIKERYDNRFVIVDGPSISASADARILSEICDYTVLVIPYGGVTPGTLDSIIDEIDERKLAGIVINNQPD</sequence>
<evidence type="ECO:0000256" key="2">
    <source>
        <dbReference type="ARBA" id="ARBA00022840"/>
    </source>
</evidence>
<evidence type="ECO:0000313" key="4">
    <source>
        <dbReference type="EMBL" id="ASJ74976.1"/>
    </source>
</evidence>
<accession>A0A2Z2NU15</accession>
<dbReference type="EMBL" id="CP018632">
    <property type="protein sequence ID" value="ASJ74976.1"/>
    <property type="molecule type" value="Genomic_DNA"/>
</dbReference>
<name>A0A2Z2NU15_9GAMM</name>
<organism evidence="4 5">
    <name type="scientific">Granulosicoccus antarcticus IMCC3135</name>
    <dbReference type="NCBI Taxonomy" id="1192854"/>
    <lineage>
        <taxon>Bacteria</taxon>
        <taxon>Pseudomonadati</taxon>
        <taxon>Pseudomonadota</taxon>
        <taxon>Gammaproteobacteria</taxon>
        <taxon>Chromatiales</taxon>
        <taxon>Granulosicoccaceae</taxon>
        <taxon>Granulosicoccus</taxon>
    </lineage>
</organism>
<dbReference type="InterPro" id="IPR005702">
    <property type="entry name" value="Wzc-like_C"/>
</dbReference>
<dbReference type="OrthoDB" id="9775724at2"/>
<dbReference type="GO" id="GO:0005886">
    <property type="term" value="C:plasma membrane"/>
    <property type="evidence" value="ECO:0007669"/>
    <property type="project" value="TreeGrafter"/>
</dbReference>
<keyword evidence="4" id="KW-0808">Transferase</keyword>
<protein>
    <submittedName>
        <fullName evidence="4">Tyrosine-protein kinase YveL</fullName>
        <ecNumber evidence="4">2.7.10.2</ecNumber>
    </submittedName>
</protein>
<dbReference type="SUPFAM" id="SSF52540">
    <property type="entry name" value="P-loop containing nucleoside triphosphate hydrolases"/>
    <property type="match status" value="1"/>
</dbReference>
<dbReference type="CDD" id="cd05387">
    <property type="entry name" value="BY-kinase"/>
    <property type="match status" value="1"/>
</dbReference>
<keyword evidence="1" id="KW-0547">Nucleotide-binding</keyword>
<dbReference type="Gene3D" id="3.40.50.300">
    <property type="entry name" value="P-loop containing nucleotide triphosphate hydrolases"/>
    <property type="match status" value="1"/>
</dbReference>
<gene>
    <name evidence="4" type="primary">yveL</name>
    <name evidence="4" type="ORF">IMCC3135_24545</name>
</gene>
<keyword evidence="5" id="KW-1185">Reference proteome</keyword>
<feature type="region of interest" description="Disordered" evidence="3">
    <location>
        <begin position="1"/>
        <end position="49"/>
    </location>
</feature>
<dbReference type="AlphaFoldDB" id="A0A2Z2NU15"/>
<dbReference type="Proteomes" id="UP000250079">
    <property type="component" value="Chromosome"/>
</dbReference>
<dbReference type="InterPro" id="IPR027417">
    <property type="entry name" value="P-loop_NTPase"/>
</dbReference>
<evidence type="ECO:0000256" key="1">
    <source>
        <dbReference type="ARBA" id="ARBA00022741"/>
    </source>
</evidence>
<dbReference type="RefSeq" id="WP_088919941.1">
    <property type="nucleotide sequence ID" value="NZ_CP018632.1"/>
</dbReference>
<dbReference type="GO" id="GO:0004715">
    <property type="term" value="F:non-membrane spanning protein tyrosine kinase activity"/>
    <property type="evidence" value="ECO:0007669"/>
    <property type="project" value="UniProtKB-EC"/>
</dbReference>
<evidence type="ECO:0000313" key="5">
    <source>
        <dbReference type="Proteomes" id="UP000250079"/>
    </source>
</evidence>
<reference evidence="4 5" key="1">
    <citation type="submission" date="2016-12" db="EMBL/GenBank/DDBJ databases">
        <authorList>
            <person name="Song W.-J."/>
            <person name="Kurnit D.M."/>
        </authorList>
    </citation>
    <scope>NUCLEOTIDE SEQUENCE [LARGE SCALE GENOMIC DNA]</scope>
    <source>
        <strain evidence="4 5">IMCC3135</strain>
    </source>
</reference>
<dbReference type="InterPro" id="IPR050445">
    <property type="entry name" value="Bact_polysacc_biosynth/exp"/>
</dbReference>
<dbReference type="PANTHER" id="PTHR32309:SF13">
    <property type="entry name" value="FERRIC ENTEROBACTIN TRANSPORT PROTEIN FEPE"/>
    <property type="match status" value="1"/>
</dbReference>
<keyword evidence="2" id="KW-0067">ATP-binding</keyword>
<proteinExistence type="predicted"/>
<evidence type="ECO:0000256" key="3">
    <source>
        <dbReference type="SAM" id="MobiDB-lite"/>
    </source>
</evidence>
<keyword evidence="4" id="KW-0418">Kinase</keyword>